<reference evidence="2 3" key="1">
    <citation type="journal article" date="2015" name="Genome Announc.">
        <title>Complete Genome Sequence of Cupriavidus basilensis 4G11, Isolated from the Oak Ridge Field Research Center Site.</title>
        <authorList>
            <person name="Ray J."/>
            <person name="Waters R.J."/>
            <person name="Skerker J.M."/>
            <person name="Kuehl J.V."/>
            <person name="Price M.N."/>
            <person name="Huang J."/>
            <person name="Chakraborty R."/>
            <person name="Arkin A.P."/>
            <person name="Deutschbauer A."/>
        </authorList>
    </citation>
    <scope>NUCLEOTIDE SEQUENCE [LARGE SCALE GENOMIC DNA]</scope>
    <source>
        <strain evidence="2">4G11</strain>
    </source>
</reference>
<evidence type="ECO:0000313" key="2">
    <source>
        <dbReference type="EMBL" id="AJG20990.1"/>
    </source>
</evidence>
<dbReference type="OrthoDB" id="8926338at2"/>
<sequence>MKSVLHLIPLIPVALLAAACASHAPANPQASAEANEQWQSLRAAYTTCAKDQADAGMASSASAQDLARVALKACRPRLDAMHAAFRDYLDAQMVSSHGRDGARQAADRVSQDTEAKTRNYLVRYVERERYTAKAQ</sequence>
<evidence type="ECO:0000313" key="3">
    <source>
        <dbReference type="Proteomes" id="UP000031843"/>
    </source>
</evidence>
<keyword evidence="3" id="KW-1185">Reference proteome</keyword>
<gene>
    <name evidence="2" type="ORF">RR42_m3624</name>
</gene>
<organism evidence="2 3">
    <name type="scientific">Cupriavidus basilensis</name>
    <dbReference type="NCBI Taxonomy" id="68895"/>
    <lineage>
        <taxon>Bacteria</taxon>
        <taxon>Pseudomonadati</taxon>
        <taxon>Pseudomonadota</taxon>
        <taxon>Betaproteobacteria</taxon>
        <taxon>Burkholderiales</taxon>
        <taxon>Burkholderiaceae</taxon>
        <taxon>Cupriavidus</taxon>
    </lineage>
</organism>
<dbReference type="AlphaFoldDB" id="A0A0C4YDZ1"/>
<dbReference type="STRING" id="68895.RR42_m3624"/>
<dbReference type="PROSITE" id="PS51257">
    <property type="entry name" value="PROKAR_LIPOPROTEIN"/>
    <property type="match status" value="1"/>
</dbReference>
<proteinExistence type="predicted"/>
<evidence type="ECO:0000256" key="1">
    <source>
        <dbReference type="SAM" id="SignalP"/>
    </source>
</evidence>
<dbReference type="Proteomes" id="UP000031843">
    <property type="component" value="Chromosome main"/>
</dbReference>
<keyword evidence="1" id="KW-0732">Signal</keyword>
<evidence type="ECO:0008006" key="4">
    <source>
        <dbReference type="Google" id="ProtNLM"/>
    </source>
</evidence>
<dbReference type="KEGG" id="cbw:RR42_m3624"/>
<feature type="signal peptide" evidence="1">
    <location>
        <begin position="1"/>
        <end position="24"/>
    </location>
</feature>
<dbReference type="RefSeq" id="WP_043349672.1">
    <property type="nucleotide sequence ID" value="NZ_CP010536.1"/>
</dbReference>
<protein>
    <recommendedName>
        <fullName evidence="4">Lipoprotein</fullName>
    </recommendedName>
</protein>
<dbReference type="EMBL" id="CP010536">
    <property type="protein sequence ID" value="AJG20990.1"/>
    <property type="molecule type" value="Genomic_DNA"/>
</dbReference>
<feature type="chain" id="PRO_5002174129" description="Lipoprotein" evidence="1">
    <location>
        <begin position="25"/>
        <end position="135"/>
    </location>
</feature>
<name>A0A0C4YDZ1_9BURK</name>
<accession>A0A0C4YDZ1</accession>